<gene>
    <name evidence="1" type="ORF">BB560_002354</name>
</gene>
<evidence type="ECO:0000313" key="1">
    <source>
        <dbReference type="EMBL" id="PVV03176.1"/>
    </source>
</evidence>
<comment type="caution">
    <text evidence="1">The sequence shown here is derived from an EMBL/GenBank/DDBJ whole genome shotgun (WGS) entry which is preliminary data.</text>
</comment>
<dbReference type="EMBL" id="MBFS01000267">
    <property type="protein sequence ID" value="PVV03176.1"/>
    <property type="molecule type" value="Genomic_DNA"/>
</dbReference>
<evidence type="ECO:0000313" key="2">
    <source>
        <dbReference type="Proteomes" id="UP000245609"/>
    </source>
</evidence>
<dbReference type="Proteomes" id="UP000245609">
    <property type="component" value="Unassembled WGS sequence"/>
</dbReference>
<accession>A0A2T9ZF11</accession>
<sequence length="141" mass="16263">MDRRHSLMPTSVGRVLEKVLTDMVLVAFNIKALTILRGPYYWSEFIHLIDTNSMGLKILSESKIQGTKFDFSSLIPDNKQLKAQLFVAGSQYILLSTELEASKKRFKKLASEITDLEFKIELESKADFEISITYIKRKWNL</sequence>
<organism evidence="1 2">
    <name type="scientific">Smittium megazygosporum</name>
    <dbReference type="NCBI Taxonomy" id="133381"/>
    <lineage>
        <taxon>Eukaryota</taxon>
        <taxon>Fungi</taxon>
        <taxon>Fungi incertae sedis</taxon>
        <taxon>Zoopagomycota</taxon>
        <taxon>Kickxellomycotina</taxon>
        <taxon>Harpellomycetes</taxon>
        <taxon>Harpellales</taxon>
        <taxon>Legeriomycetaceae</taxon>
        <taxon>Smittium</taxon>
    </lineage>
</organism>
<proteinExistence type="predicted"/>
<reference evidence="1 2" key="1">
    <citation type="journal article" date="2018" name="MBio">
        <title>Comparative Genomics Reveals the Core Gene Toolbox for the Fungus-Insect Symbiosis.</title>
        <authorList>
            <person name="Wang Y."/>
            <person name="Stata M."/>
            <person name="Wang W."/>
            <person name="Stajich J.E."/>
            <person name="White M.M."/>
            <person name="Moncalvo J.M."/>
        </authorList>
    </citation>
    <scope>NUCLEOTIDE SEQUENCE [LARGE SCALE GENOMIC DNA]</scope>
    <source>
        <strain evidence="1 2">SC-DP-2</strain>
    </source>
</reference>
<protein>
    <submittedName>
        <fullName evidence="1">Uncharacterized protein</fullName>
    </submittedName>
</protein>
<dbReference type="AlphaFoldDB" id="A0A2T9ZF11"/>
<keyword evidence="2" id="KW-1185">Reference proteome</keyword>
<name>A0A2T9ZF11_9FUNG</name>